<dbReference type="AlphaFoldDB" id="I3T3U5"/>
<protein>
    <submittedName>
        <fullName evidence="1">Uncharacterized protein</fullName>
    </submittedName>
</protein>
<dbReference type="EMBL" id="BT147393">
    <property type="protein sequence ID" value="AFK47187.1"/>
    <property type="molecule type" value="mRNA"/>
</dbReference>
<name>I3T3U5_MEDTR</name>
<reference evidence="1" key="1">
    <citation type="submission" date="2012-05" db="EMBL/GenBank/DDBJ databases">
        <authorList>
            <person name="Krishnakumar V."/>
            <person name="Cheung F."/>
            <person name="Xiao Y."/>
            <person name="Chan A."/>
            <person name="Moskal W.A."/>
            <person name="Town C.D."/>
        </authorList>
    </citation>
    <scope>NUCLEOTIDE SEQUENCE</scope>
</reference>
<sequence>MKLRMMVREALMMILTRLKVLMLKMRSMQRKHLLQQFRMQSYSFDLLENEVSCLQLADIFVRDEWL</sequence>
<proteinExistence type="evidence at transcript level"/>
<organism evidence="1">
    <name type="scientific">Medicago truncatula</name>
    <name type="common">Barrel medic</name>
    <name type="synonym">Medicago tribuloides</name>
    <dbReference type="NCBI Taxonomy" id="3880"/>
    <lineage>
        <taxon>Eukaryota</taxon>
        <taxon>Viridiplantae</taxon>
        <taxon>Streptophyta</taxon>
        <taxon>Embryophyta</taxon>
        <taxon>Tracheophyta</taxon>
        <taxon>Spermatophyta</taxon>
        <taxon>Magnoliopsida</taxon>
        <taxon>eudicotyledons</taxon>
        <taxon>Gunneridae</taxon>
        <taxon>Pentapetalae</taxon>
        <taxon>rosids</taxon>
        <taxon>fabids</taxon>
        <taxon>Fabales</taxon>
        <taxon>Fabaceae</taxon>
        <taxon>Papilionoideae</taxon>
        <taxon>50 kb inversion clade</taxon>
        <taxon>NPAAA clade</taxon>
        <taxon>Hologalegina</taxon>
        <taxon>IRL clade</taxon>
        <taxon>Trifolieae</taxon>
        <taxon>Medicago</taxon>
    </lineage>
</organism>
<accession>I3T3U5</accession>
<evidence type="ECO:0000313" key="1">
    <source>
        <dbReference type="EMBL" id="AFK47187.1"/>
    </source>
</evidence>